<proteinExistence type="predicted"/>
<comment type="caution">
    <text evidence="1">The sequence shown here is derived from an EMBL/GenBank/DDBJ whole genome shotgun (WGS) entry which is preliminary data.</text>
</comment>
<evidence type="ECO:0008006" key="3">
    <source>
        <dbReference type="Google" id="ProtNLM"/>
    </source>
</evidence>
<organism evidence="1 2">
    <name type="scientific">Allacma fusca</name>
    <dbReference type="NCBI Taxonomy" id="39272"/>
    <lineage>
        <taxon>Eukaryota</taxon>
        <taxon>Metazoa</taxon>
        <taxon>Ecdysozoa</taxon>
        <taxon>Arthropoda</taxon>
        <taxon>Hexapoda</taxon>
        <taxon>Collembola</taxon>
        <taxon>Symphypleona</taxon>
        <taxon>Sminthuridae</taxon>
        <taxon>Allacma</taxon>
    </lineage>
</organism>
<dbReference type="EMBL" id="CAJVCH010516249">
    <property type="protein sequence ID" value="CAG7821592.1"/>
    <property type="molecule type" value="Genomic_DNA"/>
</dbReference>
<sequence>DGRDFFEWRGIPYGKAPIGPLRFASPEMRTV</sequence>
<accession>A0A8J2PFS1</accession>
<dbReference type="Proteomes" id="UP000708208">
    <property type="component" value="Unassembled WGS sequence"/>
</dbReference>
<evidence type="ECO:0000313" key="2">
    <source>
        <dbReference type="Proteomes" id="UP000708208"/>
    </source>
</evidence>
<dbReference type="AlphaFoldDB" id="A0A8J2PFS1"/>
<evidence type="ECO:0000313" key="1">
    <source>
        <dbReference type="EMBL" id="CAG7821592.1"/>
    </source>
</evidence>
<reference evidence="1" key="1">
    <citation type="submission" date="2021-06" db="EMBL/GenBank/DDBJ databases">
        <authorList>
            <person name="Hodson N. C."/>
            <person name="Mongue J. A."/>
            <person name="Jaron S. K."/>
        </authorList>
    </citation>
    <scope>NUCLEOTIDE SEQUENCE</scope>
</reference>
<name>A0A8J2PFS1_9HEXA</name>
<feature type="non-terminal residue" evidence="1">
    <location>
        <position position="1"/>
    </location>
</feature>
<keyword evidence="2" id="KW-1185">Reference proteome</keyword>
<protein>
    <recommendedName>
        <fullName evidence="3">Carboxylesterase type B domain-containing protein</fullName>
    </recommendedName>
</protein>
<gene>
    <name evidence="1" type="ORF">AFUS01_LOCUS31923</name>
</gene>